<sequence length="61" mass="7124">MKYRFKVEATANNGNKIILGSYPTYTLARKRLNEAVEHSLYQVIRLIDLEQKKALLSVERE</sequence>
<gene>
    <name evidence="1" type="ORF">SAMN05444853_11256</name>
</gene>
<proteinExistence type="predicted"/>
<dbReference type="AlphaFoldDB" id="A0A1H7XHA3"/>
<reference evidence="2" key="1">
    <citation type="submission" date="2016-10" db="EMBL/GenBank/DDBJ databases">
        <authorList>
            <person name="Varghese N."/>
            <person name="Submissions S."/>
        </authorList>
    </citation>
    <scope>NUCLEOTIDE SEQUENCE [LARGE SCALE GENOMIC DNA]</scope>
    <source>
        <strain evidence="2">DSM 24204</strain>
    </source>
</reference>
<accession>A0A1H7XHA3</accession>
<dbReference type="GeneID" id="83544064"/>
<dbReference type="Proteomes" id="UP000198883">
    <property type="component" value="Unassembled WGS sequence"/>
</dbReference>
<protein>
    <submittedName>
        <fullName evidence="1">Uncharacterized protein</fullName>
    </submittedName>
</protein>
<evidence type="ECO:0000313" key="1">
    <source>
        <dbReference type="EMBL" id="SEM32429.1"/>
    </source>
</evidence>
<name>A0A1H7XHA3_9PAST</name>
<organism evidence="1 2">
    <name type="scientific">Phocoenobacter skyensis</name>
    <dbReference type="NCBI Taxonomy" id="97481"/>
    <lineage>
        <taxon>Bacteria</taxon>
        <taxon>Pseudomonadati</taxon>
        <taxon>Pseudomonadota</taxon>
        <taxon>Gammaproteobacteria</taxon>
        <taxon>Pasteurellales</taxon>
        <taxon>Pasteurellaceae</taxon>
        <taxon>Phocoenobacter</taxon>
    </lineage>
</organism>
<dbReference type="RefSeq" id="WP_090921821.1">
    <property type="nucleotide sequence ID" value="NZ_CP016180.1"/>
</dbReference>
<evidence type="ECO:0000313" key="2">
    <source>
        <dbReference type="Proteomes" id="UP000198883"/>
    </source>
</evidence>
<dbReference type="STRING" id="97481.SAMN05444853_11256"/>
<dbReference type="EMBL" id="FOBN01000012">
    <property type="protein sequence ID" value="SEM32429.1"/>
    <property type="molecule type" value="Genomic_DNA"/>
</dbReference>